<organism evidence="14 15">
    <name type="scientific">Swingsia samuiensis</name>
    <dbReference type="NCBI Taxonomy" id="1293412"/>
    <lineage>
        <taxon>Bacteria</taxon>
        <taxon>Pseudomonadati</taxon>
        <taxon>Pseudomonadota</taxon>
        <taxon>Alphaproteobacteria</taxon>
        <taxon>Acetobacterales</taxon>
        <taxon>Acetobacteraceae</taxon>
        <taxon>Swingsia</taxon>
    </lineage>
</organism>
<feature type="binding site" evidence="13">
    <location>
        <begin position="180"/>
        <end position="183"/>
    </location>
    <ligand>
        <name>ATP</name>
        <dbReference type="ChEBI" id="CHEBI:30616"/>
    </ligand>
</feature>
<dbReference type="Gene3D" id="3.30.1300.10">
    <property type="entry name" value="Pantoate-beta-alanine ligase, C-terminal domain"/>
    <property type="match status" value="1"/>
</dbReference>
<reference evidence="14 15" key="1">
    <citation type="submission" date="2019-03" db="EMBL/GenBank/DDBJ databases">
        <title>The complete genome sequence of Swingsia samuiensis NBRC107927(T).</title>
        <authorList>
            <person name="Chua K.-O."/>
            <person name="Chan K.-G."/>
            <person name="See-Too W.-S."/>
        </authorList>
    </citation>
    <scope>NUCLEOTIDE SEQUENCE [LARGE SCALE GENOMIC DNA]</scope>
    <source>
        <strain evidence="14 15">AH83</strain>
    </source>
</reference>
<dbReference type="OrthoDB" id="9773087at2"/>
<dbReference type="InterPro" id="IPR004821">
    <property type="entry name" value="Cyt_trans-like"/>
</dbReference>
<dbReference type="AlphaFoldDB" id="A0A4Y6UL05"/>
<dbReference type="NCBIfam" id="TIGR00125">
    <property type="entry name" value="cyt_tran_rel"/>
    <property type="match status" value="1"/>
</dbReference>
<dbReference type="InterPro" id="IPR042176">
    <property type="entry name" value="Pantoate_ligase_C"/>
</dbReference>
<comment type="similarity">
    <text evidence="3 13">Belongs to the pantothenate synthetase family.</text>
</comment>
<sequence>MKICSTITDLRNARASLKRVGFVPTMGFLHEGHISLVREAKRQNDVVIVSIFVNPTQFSAHEDLDKYPRALERDSALLQEEGVDILFTPSADEIYPDGFSTRIDVGPLAHRIEGASRPGHFDGVATVVAKLFNIIQPDRAYFGQKDAQQCAVIQQLVRDLNIPVKIIIGDIIRNQNGLALSSRNSYLSTSQQQAATAIYRGLLHGKELFLSGMQNSSTLQHEITKIIEANGVNTVEYVYIVHPFSFELKETAEEGDLILVVAQNNNIRLLDNMKL</sequence>
<comment type="subunit">
    <text evidence="13">Homodimer.</text>
</comment>
<dbReference type="SUPFAM" id="SSF52374">
    <property type="entry name" value="Nucleotidylyl transferase"/>
    <property type="match status" value="1"/>
</dbReference>
<dbReference type="EC" id="6.3.2.1" evidence="4 13"/>
<dbReference type="KEGG" id="ssam:E3D00_06895"/>
<feature type="active site" description="Proton donor" evidence="13">
    <location>
        <position position="33"/>
    </location>
</feature>
<dbReference type="InterPro" id="IPR014729">
    <property type="entry name" value="Rossmann-like_a/b/a_fold"/>
</dbReference>
<dbReference type="GO" id="GO:0005524">
    <property type="term" value="F:ATP binding"/>
    <property type="evidence" value="ECO:0007669"/>
    <property type="project" value="UniProtKB-KW"/>
</dbReference>
<dbReference type="InterPro" id="IPR003721">
    <property type="entry name" value="Pantoate_ligase"/>
</dbReference>
<keyword evidence="10 13" id="KW-0067">ATP-binding</keyword>
<dbReference type="GO" id="GO:0005737">
    <property type="term" value="C:cytoplasm"/>
    <property type="evidence" value="ECO:0007669"/>
    <property type="project" value="UniProtKB-SubCell"/>
</dbReference>
<feature type="binding site" evidence="13">
    <location>
        <position position="57"/>
    </location>
    <ligand>
        <name>beta-alanine</name>
        <dbReference type="ChEBI" id="CHEBI:57966"/>
    </ligand>
</feature>
<evidence type="ECO:0000256" key="5">
    <source>
        <dbReference type="ARBA" id="ARBA00014155"/>
    </source>
</evidence>
<keyword evidence="7 13" id="KW-0436">Ligase</keyword>
<name>A0A4Y6UL05_9PROT</name>
<keyword evidence="15" id="KW-1185">Reference proteome</keyword>
<evidence type="ECO:0000256" key="2">
    <source>
        <dbReference type="ARBA" id="ARBA00004990"/>
    </source>
</evidence>
<dbReference type="NCBIfam" id="TIGR00018">
    <property type="entry name" value="panC"/>
    <property type="match status" value="1"/>
</dbReference>
<protein>
    <recommendedName>
        <fullName evidence="5 13">Pantothenate synthetase</fullName>
        <shortName evidence="13">PS</shortName>
        <ecNumber evidence="4 13">6.3.2.1</ecNumber>
    </recommendedName>
    <alternativeName>
        <fullName evidence="13">Pantoate--beta-alanine ligase</fullName>
    </alternativeName>
    <alternativeName>
        <fullName evidence="13">Pantoate-activating enzyme</fullName>
    </alternativeName>
</protein>
<evidence type="ECO:0000256" key="6">
    <source>
        <dbReference type="ARBA" id="ARBA00022490"/>
    </source>
</evidence>
<feature type="binding site" evidence="13">
    <location>
        <position position="172"/>
    </location>
    <ligand>
        <name>ATP</name>
        <dbReference type="ChEBI" id="CHEBI:30616"/>
    </ligand>
</feature>
<feature type="binding site" evidence="13">
    <location>
        <position position="57"/>
    </location>
    <ligand>
        <name>(R)-pantoate</name>
        <dbReference type="ChEBI" id="CHEBI:15980"/>
    </ligand>
</feature>
<proteinExistence type="inferred from homology"/>
<feature type="binding site" evidence="13">
    <location>
        <position position="149"/>
    </location>
    <ligand>
        <name>(R)-pantoate</name>
        <dbReference type="ChEBI" id="CHEBI:15980"/>
    </ligand>
</feature>
<evidence type="ECO:0000256" key="12">
    <source>
        <dbReference type="ARBA" id="ARBA00055042"/>
    </source>
</evidence>
<dbReference type="Gene3D" id="3.40.50.620">
    <property type="entry name" value="HUPs"/>
    <property type="match status" value="1"/>
</dbReference>
<evidence type="ECO:0000256" key="13">
    <source>
        <dbReference type="HAMAP-Rule" id="MF_00158"/>
    </source>
</evidence>
<feature type="binding site" evidence="13">
    <location>
        <begin position="143"/>
        <end position="146"/>
    </location>
    <ligand>
        <name>ATP</name>
        <dbReference type="ChEBI" id="CHEBI:30616"/>
    </ligand>
</feature>
<dbReference type="Proteomes" id="UP000316313">
    <property type="component" value="Chromosome"/>
</dbReference>
<comment type="miscellaneous">
    <text evidence="13">The reaction proceeds by a bi uni uni bi ping pong mechanism.</text>
</comment>
<dbReference type="GO" id="GO:0004592">
    <property type="term" value="F:pantoate-beta-alanine ligase activity"/>
    <property type="evidence" value="ECO:0007669"/>
    <property type="project" value="UniProtKB-UniRule"/>
</dbReference>
<dbReference type="HAMAP" id="MF_00158">
    <property type="entry name" value="PanC"/>
    <property type="match status" value="1"/>
</dbReference>
<dbReference type="PANTHER" id="PTHR21299:SF1">
    <property type="entry name" value="PANTOATE--BETA-ALANINE LIGASE"/>
    <property type="match status" value="1"/>
</dbReference>
<evidence type="ECO:0000256" key="9">
    <source>
        <dbReference type="ARBA" id="ARBA00022741"/>
    </source>
</evidence>
<evidence type="ECO:0000256" key="3">
    <source>
        <dbReference type="ARBA" id="ARBA00009256"/>
    </source>
</evidence>
<feature type="binding site" evidence="13">
    <location>
        <begin position="26"/>
        <end position="33"/>
    </location>
    <ligand>
        <name>ATP</name>
        <dbReference type="ChEBI" id="CHEBI:30616"/>
    </ligand>
</feature>
<dbReference type="EMBL" id="CP038141">
    <property type="protein sequence ID" value="QDH17318.1"/>
    <property type="molecule type" value="Genomic_DNA"/>
</dbReference>
<evidence type="ECO:0000256" key="7">
    <source>
        <dbReference type="ARBA" id="ARBA00022598"/>
    </source>
</evidence>
<comment type="function">
    <text evidence="12 13">Catalyzes the condensation of pantoate with beta-alanine in an ATP-dependent reaction via a pantoyl-adenylate intermediate.</text>
</comment>
<gene>
    <name evidence="13" type="primary">panC</name>
    <name evidence="14" type="ORF">E3D00_06895</name>
</gene>
<dbReference type="RefSeq" id="WP_141461149.1">
    <property type="nucleotide sequence ID" value="NZ_CP038141.1"/>
</dbReference>
<dbReference type="CDD" id="cd00560">
    <property type="entry name" value="PanC"/>
    <property type="match status" value="1"/>
</dbReference>
<accession>A0A4Y6UL05</accession>
<evidence type="ECO:0000256" key="1">
    <source>
        <dbReference type="ARBA" id="ARBA00004496"/>
    </source>
</evidence>
<comment type="pathway">
    <text evidence="2 13">Cofactor biosynthesis; (R)-pantothenate biosynthesis; (R)-pantothenate from (R)-pantoate and beta-alanine: step 1/1.</text>
</comment>
<dbReference type="Pfam" id="PF02569">
    <property type="entry name" value="Pantoate_ligase"/>
    <property type="match status" value="1"/>
</dbReference>
<keyword evidence="8 13" id="KW-0566">Pantothenate biosynthesis</keyword>
<dbReference type="GO" id="GO:0015940">
    <property type="term" value="P:pantothenate biosynthetic process"/>
    <property type="evidence" value="ECO:0007669"/>
    <property type="project" value="UniProtKB-UniRule"/>
</dbReference>
<keyword evidence="9 13" id="KW-0547">Nucleotide-binding</keyword>
<evidence type="ECO:0000256" key="4">
    <source>
        <dbReference type="ARBA" id="ARBA00012219"/>
    </source>
</evidence>
<evidence type="ECO:0000256" key="11">
    <source>
        <dbReference type="ARBA" id="ARBA00048258"/>
    </source>
</evidence>
<evidence type="ECO:0000313" key="15">
    <source>
        <dbReference type="Proteomes" id="UP000316313"/>
    </source>
</evidence>
<keyword evidence="6 13" id="KW-0963">Cytoplasm</keyword>
<dbReference type="PANTHER" id="PTHR21299">
    <property type="entry name" value="CYTIDYLATE KINASE/PANTOATE-BETA-ALANINE LIGASE"/>
    <property type="match status" value="1"/>
</dbReference>
<evidence type="ECO:0000256" key="8">
    <source>
        <dbReference type="ARBA" id="ARBA00022655"/>
    </source>
</evidence>
<comment type="subcellular location">
    <subcellularLocation>
        <location evidence="1 13">Cytoplasm</location>
    </subcellularLocation>
</comment>
<evidence type="ECO:0000313" key="14">
    <source>
        <dbReference type="EMBL" id="QDH17318.1"/>
    </source>
</evidence>
<evidence type="ECO:0000256" key="10">
    <source>
        <dbReference type="ARBA" id="ARBA00022840"/>
    </source>
</evidence>
<dbReference type="UniPathway" id="UPA00028">
    <property type="reaction ID" value="UER00005"/>
</dbReference>
<comment type="catalytic activity">
    <reaction evidence="11 13">
        <text>(R)-pantoate + beta-alanine + ATP = (R)-pantothenate + AMP + diphosphate + H(+)</text>
        <dbReference type="Rhea" id="RHEA:10912"/>
        <dbReference type="ChEBI" id="CHEBI:15378"/>
        <dbReference type="ChEBI" id="CHEBI:15980"/>
        <dbReference type="ChEBI" id="CHEBI:29032"/>
        <dbReference type="ChEBI" id="CHEBI:30616"/>
        <dbReference type="ChEBI" id="CHEBI:33019"/>
        <dbReference type="ChEBI" id="CHEBI:57966"/>
        <dbReference type="ChEBI" id="CHEBI:456215"/>
        <dbReference type="EC" id="6.3.2.1"/>
    </reaction>
</comment>
<dbReference type="FunFam" id="3.40.50.620:FF:000114">
    <property type="entry name" value="Pantothenate synthetase"/>
    <property type="match status" value="1"/>
</dbReference>